<dbReference type="GO" id="GO:0004519">
    <property type="term" value="F:endonuclease activity"/>
    <property type="evidence" value="ECO:0007669"/>
    <property type="project" value="InterPro"/>
</dbReference>
<evidence type="ECO:0000259" key="1">
    <source>
        <dbReference type="PROSITE" id="PS50819"/>
    </source>
</evidence>
<dbReference type="PRINTS" id="PR00379">
    <property type="entry name" value="INTEIN"/>
</dbReference>
<dbReference type="Gene3D" id="3.10.28.10">
    <property type="entry name" value="Homing endonucleases"/>
    <property type="match status" value="1"/>
</dbReference>
<dbReference type="InterPro" id="IPR004860">
    <property type="entry name" value="LAGLIDADG_dom"/>
</dbReference>
<dbReference type="SUPFAM" id="SSF55608">
    <property type="entry name" value="Homing endonucleases"/>
    <property type="match status" value="1"/>
</dbReference>
<proteinExistence type="predicted"/>
<dbReference type="InterPro" id="IPR006142">
    <property type="entry name" value="INTEIN"/>
</dbReference>
<accession>A0A8S5RP83</accession>
<feature type="domain" description="DOD-type homing endonuclease" evidence="1">
    <location>
        <begin position="192"/>
        <end position="318"/>
    </location>
</feature>
<protein>
    <recommendedName>
        <fullName evidence="1">DOD-type homing endonuclease domain-containing protein</fullName>
    </recommendedName>
</protein>
<dbReference type="SUPFAM" id="SSF51294">
    <property type="entry name" value="Hedgehog/intein (Hint) domain"/>
    <property type="match status" value="1"/>
</dbReference>
<dbReference type="GO" id="GO:0016539">
    <property type="term" value="P:intein-mediated protein splicing"/>
    <property type="evidence" value="ECO:0007669"/>
    <property type="project" value="InterPro"/>
</dbReference>
<dbReference type="PROSITE" id="PS50819">
    <property type="entry name" value="INTEIN_ENDONUCLEASE"/>
    <property type="match status" value="1"/>
</dbReference>
<sequence length="917" mass="104618">MAFRLIRNIEQWPAPYPRVERKLPTVKDKGWTKVGGFLLRDKIDYIPQPGLQENFCACESNTIYLCGAATMGKMQPYDAKVLTPYGFVDMGSLSVGDTITSMDGNTQNVLRIFEHGLKDVYRITFDDGASTECGLEHLWSVAFKKPHYKYSDYETHTLEDIISHISNGEKAAIPFCLPINFQSEKLPIKPYTMGVLLGDGCCRGCNITVASDDSEVIERIENDGYKCTKVKDPKSCDYRLRREGLWDELTVLGLKGTYSWEKFIPLVYIHADVKSRLELMQGLIDTDGHIDKFGHIQFYTVSPQLAKDVQWLVRSLGGRCSIIVKKTSFVYDGIKKQGRDCYVLNINTPINHQIVGLNRKRERLLKGYRNGRTQMRRVIKSIEYVGKKQCRCILVSNPDHLYVTDDFIVTHNTFSMIFKVLYGIDKKGFSSAMISKRLQDSKKGGSIFRDNEILLGAFAGCNYNTAEIPVFYWPQWMTQHRLAHTNFNTDNPAERAQFIELAKKNQNGLQQFDEADAMSEFEYNYWQSRNRDDSGMVPQSTYSFNPPGPDHYLTKNLVNAGYIGSDWYFKPEMNGVTRYYYKLGDTVDDYIWGDTREEVAERAGITLTQKEIEAGLTIADMVKSFTAFTGEAADNLMLVSSTGGQSISNLAQTGATQRAVLKGGYFGPIENNELNVSKDMITRLWENPKDEDENMYATFDVGGGKGDSAPLIIWRGLQMIAIEYFTGEPTELAGWIKSNLNRYGVSVEHFAYDGTGFGYFLQGLTNGISVTANKRPLQEYDEHGNPITRDEFFNCRSQLLGKLEVALKRGDISCVIDRNKQVKFGTKNETRRFIDVLYDGVNLFITTKKNGKTYYNSKEEFKARFKYSPGEIDAMSLRMVFELDTRERKQPSKRVPDNAYFNLVNRPRIVNPWRRFR</sequence>
<evidence type="ECO:0000313" key="2">
    <source>
        <dbReference type="EMBL" id="DAE32954.1"/>
    </source>
</evidence>
<dbReference type="InterPro" id="IPR004042">
    <property type="entry name" value="Intein_endonuc_central"/>
</dbReference>
<dbReference type="InterPro" id="IPR027434">
    <property type="entry name" value="Homing_endonucl"/>
</dbReference>
<organism evidence="2">
    <name type="scientific">virus sp. ctoYX9</name>
    <dbReference type="NCBI Taxonomy" id="2825822"/>
    <lineage>
        <taxon>Viruses</taxon>
    </lineage>
</organism>
<reference evidence="2" key="1">
    <citation type="journal article" date="2021" name="Proc. Natl. Acad. Sci. U.S.A.">
        <title>A Catalog of Tens of Thousands of Viruses from Human Metagenomes Reveals Hidden Associations with Chronic Diseases.</title>
        <authorList>
            <person name="Tisza M.J."/>
            <person name="Buck C.B."/>
        </authorList>
    </citation>
    <scope>NUCLEOTIDE SEQUENCE</scope>
    <source>
        <strain evidence="2">CtoYX9</strain>
    </source>
</reference>
<dbReference type="Pfam" id="PF14528">
    <property type="entry name" value="LAGLIDADG_3"/>
    <property type="match status" value="1"/>
</dbReference>
<name>A0A8S5RP83_9VIRU</name>
<dbReference type="InterPro" id="IPR036844">
    <property type="entry name" value="Hint_dom_sf"/>
</dbReference>
<dbReference type="EMBL" id="BK059131">
    <property type="protein sequence ID" value="DAE32954.1"/>
    <property type="molecule type" value="Genomic_DNA"/>
</dbReference>